<evidence type="ECO:0000256" key="14">
    <source>
        <dbReference type="RuleBase" id="RU000461"/>
    </source>
</evidence>
<comment type="subcellular location">
    <subcellularLocation>
        <location evidence="2">Membrane</location>
    </subcellularLocation>
</comment>
<evidence type="ECO:0000313" key="16">
    <source>
        <dbReference type="Proteomes" id="UP000030653"/>
    </source>
</evidence>
<dbReference type="InterPro" id="IPR017972">
    <property type="entry name" value="Cyt_P450_CS"/>
</dbReference>
<dbReference type="GO" id="GO:0005506">
    <property type="term" value="F:iron ion binding"/>
    <property type="evidence" value="ECO:0007669"/>
    <property type="project" value="InterPro"/>
</dbReference>
<evidence type="ECO:0000256" key="11">
    <source>
        <dbReference type="ARBA" id="ARBA00023033"/>
    </source>
</evidence>
<dbReference type="AlphaFoldDB" id="M5G554"/>
<dbReference type="PRINTS" id="PR00463">
    <property type="entry name" value="EP450I"/>
</dbReference>
<dbReference type="Pfam" id="PF00067">
    <property type="entry name" value="p450"/>
    <property type="match status" value="1"/>
</dbReference>
<dbReference type="PANTHER" id="PTHR46300:SF2">
    <property type="entry name" value="CYTOCHROME P450 MONOOXYGENASE ALNH-RELATED"/>
    <property type="match status" value="1"/>
</dbReference>
<dbReference type="PANTHER" id="PTHR46300">
    <property type="entry name" value="P450, PUTATIVE (EUROFUNG)-RELATED-RELATED"/>
    <property type="match status" value="1"/>
</dbReference>
<evidence type="ECO:0000256" key="6">
    <source>
        <dbReference type="ARBA" id="ARBA00022692"/>
    </source>
</evidence>
<protein>
    <submittedName>
        <fullName evidence="15">Cytochrome P450</fullName>
    </submittedName>
</protein>
<evidence type="ECO:0000256" key="8">
    <source>
        <dbReference type="ARBA" id="ARBA00022989"/>
    </source>
</evidence>
<evidence type="ECO:0000256" key="13">
    <source>
        <dbReference type="PIRSR" id="PIRSR602401-1"/>
    </source>
</evidence>
<dbReference type="GO" id="GO:0004497">
    <property type="term" value="F:monooxygenase activity"/>
    <property type="evidence" value="ECO:0007669"/>
    <property type="project" value="UniProtKB-KW"/>
</dbReference>
<dbReference type="Proteomes" id="UP000030653">
    <property type="component" value="Unassembled WGS sequence"/>
</dbReference>
<comment type="similarity">
    <text evidence="4 14">Belongs to the cytochrome P450 family.</text>
</comment>
<gene>
    <name evidence="15" type="ORF">DACRYDRAFT_82650</name>
</gene>
<dbReference type="InterPro" id="IPR001128">
    <property type="entry name" value="Cyt_P450"/>
</dbReference>
<keyword evidence="9 14" id="KW-0560">Oxidoreductase</keyword>
<dbReference type="InterPro" id="IPR036396">
    <property type="entry name" value="Cyt_P450_sf"/>
</dbReference>
<dbReference type="STRING" id="1858805.M5G554"/>
<proteinExistence type="inferred from homology"/>
<dbReference type="InterPro" id="IPR002401">
    <property type="entry name" value="Cyt_P450_E_grp-I"/>
</dbReference>
<dbReference type="Gene3D" id="1.10.630.10">
    <property type="entry name" value="Cytochrome P450"/>
    <property type="match status" value="1"/>
</dbReference>
<keyword evidence="6" id="KW-0812">Transmembrane</keyword>
<keyword evidence="7 13" id="KW-0479">Metal-binding</keyword>
<keyword evidence="12" id="KW-0472">Membrane</keyword>
<keyword evidence="5 13" id="KW-0349">Heme</keyword>
<keyword evidence="8" id="KW-1133">Transmembrane helix</keyword>
<keyword evidence="10 13" id="KW-0408">Iron</keyword>
<evidence type="ECO:0000256" key="4">
    <source>
        <dbReference type="ARBA" id="ARBA00010617"/>
    </source>
</evidence>
<dbReference type="SUPFAM" id="SSF48264">
    <property type="entry name" value="Cytochrome P450"/>
    <property type="match status" value="1"/>
</dbReference>
<dbReference type="GeneID" id="63691644"/>
<evidence type="ECO:0000256" key="7">
    <source>
        <dbReference type="ARBA" id="ARBA00022723"/>
    </source>
</evidence>
<evidence type="ECO:0000256" key="10">
    <source>
        <dbReference type="ARBA" id="ARBA00023004"/>
    </source>
</evidence>
<evidence type="ECO:0000256" key="1">
    <source>
        <dbReference type="ARBA" id="ARBA00001971"/>
    </source>
</evidence>
<evidence type="ECO:0000313" key="15">
    <source>
        <dbReference type="EMBL" id="EJT98882.1"/>
    </source>
</evidence>
<accession>M5G554</accession>
<organism evidence="15 16">
    <name type="scientific">Dacryopinax primogenitus (strain DJM 731)</name>
    <name type="common">Brown rot fungus</name>
    <dbReference type="NCBI Taxonomy" id="1858805"/>
    <lineage>
        <taxon>Eukaryota</taxon>
        <taxon>Fungi</taxon>
        <taxon>Dikarya</taxon>
        <taxon>Basidiomycota</taxon>
        <taxon>Agaricomycotina</taxon>
        <taxon>Dacrymycetes</taxon>
        <taxon>Dacrymycetales</taxon>
        <taxon>Dacrymycetaceae</taxon>
        <taxon>Dacryopinax</taxon>
    </lineage>
</organism>
<evidence type="ECO:0000256" key="12">
    <source>
        <dbReference type="ARBA" id="ARBA00023136"/>
    </source>
</evidence>
<dbReference type="OrthoDB" id="1055148at2759"/>
<keyword evidence="11 14" id="KW-0503">Monooxygenase</keyword>
<sequence length="397" mass="45743">MSLAEHSCRWRAYRRAIHANMNVRAATRFYPMHENDAAYFTLGLLQYPEKEYDKHCHRFATSMISGALYGKRIDHKDGSGILQKVEELTQELMDTILPQNNIVDNLPFLEPVIRRVKWLRRQADCWHDQVIQEGYRLYNDAKRTDNWDSTTIVQDFEANRDKYGLSRDEAMWNTFSLYIAGQETTHSVMRVFALAMLHNPAVMRAAQTQLDAICENRTPTFEDRSRLPYIEAIAFEAARWMPPVPLSLFHRASADFEYEGYTIPKGTVLIDNLWSQTRDASVYPDPEAFNPSRYLDQTTGNRLPAAADTHNSLLAFGHGRRVCPGRAFALNSVFIACAYLLWAFDFSWPVDEHGNEIKCGVDEMIDRQVIVAPRPFELVLKPRKKDLEARLLAAMKS</sequence>
<feature type="binding site" description="axial binding residue" evidence="13">
    <location>
        <position position="323"/>
    </location>
    <ligand>
        <name>heme</name>
        <dbReference type="ChEBI" id="CHEBI:30413"/>
    </ligand>
    <ligandPart>
        <name>Fe</name>
        <dbReference type="ChEBI" id="CHEBI:18248"/>
    </ligandPart>
</feature>
<dbReference type="EMBL" id="JH795871">
    <property type="protein sequence ID" value="EJT98882.1"/>
    <property type="molecule type" value="Genomic_DNA"/>
</dbReference>
<comment type="pathway">
    <text evidence="3">Secondary metabolite biosynthesis.</text>
</comment>
<name>M5G554_DACPD</name>
<keyword evidence="16" id="KW-1185">Reference proteome</keyword>
<dbReference type="RefSeq" id="XP_040625780.1">
    <property type="nucleotide sequence ID" value="XM_040776582.1"/>
</dbReference>
<evidence type="ECO:0000256" key="9">
    <source>
        <dbReference type="ARBA" id="ARBA00023002"/>
    </source>
</evidence>
<dbReference type="PROSITE" id="PS00086">
    <property type="entry name" value="CYTOCHROME_P450"/>
    <property type="match status" value="1"/>
</dbReference>
<comment type="cofactor">
    <cofactor evidence="1 13">
        <name>heme</name>
        <dbReference type="ChEBI" id="CHEBI:30413"/>
    </cofactor>
</comment>
<evidence type="ECO:0000256" key="5">
    <source>
        <dbReference type="ARBA" id="ARBA00022617"/>
    </source>
</evidence>
<reference evidence="15 16" key="1">
    <citation type="journal article" date="2012" name="Science">
        <title>The Paleozoic origin of enzymatic lignin decomposition reconstructed from 31 fungal genomes.</title>
        <authorList>
            <person name="Floudas D."/>
            <person name="Binder M."/>
            <person name="Riley R."/>
            <person name="Barry K."/>
            <person name="Blanchette R.A."/>
            <person name="Henrissat B."/>
            <person name="Martinez A.T."/>
            <person name="Otillar R."/>
            <person name="Spatafora J.W."/>
            <person name="Yadav J.S."/>
            <person name="Aerts A."/>
            <person name="Benoit I."/>
            <person name="Boyd A."/>
            <person name="Carlson A."/>
            <person name="Copeland A."/>
            <person name="Coutinho P.M."/>
            <person name="de Vries R.P."/>
            <person name="Ferreira P."/>
            <person name="Findley K."/>
            <person name="Foster B."/>
            <person name="Gaskell J."/>
            <person name="Glotzer D."/>
            <person name="Gorecki P."/>
            <person name="Heitman J."/>
            <person name="Hesse C."/>
            <person name="Hori C."/>
            <person name="Igarashi K."/>
            <person name="Jurgens J.A."/>
            <person name="Kallen N."/>
            <person name="Kersten P."/>
            <person name="Kohler A."/>
            <person name="Kuees U."/>
            <person name="Kumar T.K.A."/>
            <person name="Kuo A."/>
            <person name="LaButti K."/>
            <person name="Larrondo L.F."/>
            <person name="Lindquist E."/>
            <person name="Ling A."/>
            <person name="Lombard V."/>
            <person name="Lucas S."/>
            <person name="Lundell T."/>
            <person name="Martin R."/>
            <person name="McLaughlin D.J."/>
            <person name="Morgenstern I."/>
            <person name="Morin E."/>
            <person name="Murat C."/>
            <person name="Nagy L.G."/>
            <person name="Nolan M."/>
            <person name="Ohm R.A."/>
            <person name="Patyshakuliyeva A."/>
            <person name="Rokas A."/>
            <person name="Ruiz-Duenas F.J."/>
            <person name="Sabat G."/>
            <person name="Salamov A."/>
            <person name="Samejima M."/>
            <person name="Schmutz J."/>
            <person name="Slot J.C."/>
            <person name="St John F."/>
            <person name="Stenlid J."/>
            <person name="Sun H."/>
            <person name="Sun S."/>
            <person name="Syed K."/>
            <person name="Tsang A."/>
            <person name="Wiebenga A."/>
            <person name="Young D."/>
            <person name="Pisabarro A."/>
            <person name="Eastwood D.C."/>
            <person name="Martin F."/>
            <person name="Cullen D."/>
            <person name="Grigoriev I.V."/>
            <person name="Hibbett D.S."/>
        </authorList>
    </citation>
    <scope>NUCLEOTIDE SEQUENCE [LARGE SCALE GENOMIC DNA]</scope>
    <source>
        <strain evidence="15 16">DJM-731 SS1</strain>
    </source>
</reference>
<dbReference type="GO" id="GO:0020037">
    <property type="term" value="F:heme binding"/>
    <property type="evidence" value="ECO:0007669"/>
    <property type="project" value="InterPro"/>
</dbReference>
<dbReference type="InterPro" id="IPR050364">
    <property type="entry name" value="Cytochrome_P450_fung"/>
</dbReference>
<dbReference type="GO" id="GO:0016705">
    <property type="term" value="F:oxidoreductase activity, acting on paired donors, with incorporation or reduction of molecular oxygen"/>
    <property type="evidence" value="ECO:0007669"/>
    <property type="project" value="InterPro"/>
</dbReference>
<evidence type="ECO:0000256" key="3">
    <source>
        <dbReference type="ARBA" id="ARBA00005179"/>
    </source>
</evidence>
<evidence type="ECO:0000256" key="2">
    <source>
        <dbReference type="ARBA" id="ARBA00004370"/>
    </source>
</evidence>
<dbReference type="GO" id="GO:0016020">
    <property type="term" value="C:membrane"/>
    <property type="evidence" value="ECO:0007669"/>
    <property type="project" value="UniProtKB-SubCell"/>
</dbReference>
<dbReference type="HOGENOM" id="CLU_001570_2_0_1"/>